<feature type="domain" description="DUF4097" evidence="1">
    <location>
        <begin position="62"/>
        <end position="252"/>
    </location>
</feature>
<organism evidence="2 3">
    <name type="scientific">Fibrisoma limi BUZ 3</name>
    <dbReference type="NCBI Taxonomy" id="1185876"/>
    <lineage>
        <taxon>Bacteria</taxon>
        <taxon>Pseudomonadati</taxon>
        <taxon>Bacteroidota</taxon>
        <taxon>Cytophagia</taxon>
        <taxon>Cytophagales</taxon>
        <taxon>Spirosomataceae</taxon>
        <taxon>Fibrisoma</taxon>
    </lineage>
</organism>
<reference evidence="2 3" key="1">
    <citation type="journal article" date="2012" name="J. Bacteriol.">
        <title>Genome Sequence of the Filamentous Bacterium Fibrisoma limi BUZ 3T.</title>
        <authorList>
            <person name="Filippini M."/>
            <person name="Qi W."/>
            <person name="Jaenicke S."/>
            <person name="Goesmann A."/>
            <person name="Smits T.H."/>
            <person name="Bagheri H.C."/>
        </authorList>
    </citation>
    <scope>NUCLEOTIDE SEQUENCE [LARGE SCALE GENOMIC DNA]</scope>
    <source>
        <strain evidence="3">BUZ 3T</strain>
    </source>
</reference>
<keyword evidence="3" id="KW-1185">Reference proteome</keyword>
<comment type="caution">
    <text evidence="2">The sequence shown here is derived from an EMBL/GenBank/DDBJ whole genome shotgun (WGS) entry which is preliminary data.</text>
</comment>
<evidence type="ECO:0000313" key="2">
    <source>
        <dbReference type="EMBL" id="CCH53117.1"/>
    </source>
</evidence>
<dbReference type="eggNOG" id="COG3595">
    <property type="taxonomic scope" value="Bacteria"/>
</dbReference>
<protein>
    <recommendedName>
        <fullName evidence="1">DUF4097 domain-containing protein</fullName>
    </recommendedName>
</protein>
<dbReference type="InterPro" id="IPR025164">
    <property type="entry name" value="Toastrack_DUF4097"/>
</dbReference>
<dbReference type="Proteomes" id="UP000009309">
    <property type="component" value="Unassembled WGS sequence"/>
</dbReference>
<name>I2GGU2_9BACT</name>
<proteinExistence type="predicted"/>
<gene>
    <name evidence="2" type="ORF">BN8_02184</name>
</gene>
<dbReference type="EMBL" id="CAIT01000006">
    <property type="protein sequence ID" value="CCH53117.1"/>
    <property type="molecule type" value="Genomic_DNA"/>
</dbReference>
<dbReference type="Pfam" id="PF13349">
    <property type="entry name" value="DUF4097"/>
    <property type="match status" value="1"/>
</dbReference>
<evidence type="ECO:0000259" key="1">
    <source>
        <dbReference type="Pfam" id="PF13349"/>
    </source>
</evidence>
<dbReference type="STRING" id="1185876.BN8_02184"/>
<accession>I2GGU2</accession>
<sequence>MVRGSYGVNKLQTSPPLIKQFNSPISKLPSMKKLLLLGATALCCLTNTYAQEYKTKLANSKDRKVIIEIDAGDVKVEGHNGDEVIIQASSGYEAPPERAKGLKPLYNSAVDNTNLGLAVTPENGGLRIEKATRKEIKYTIRLPRKVAVLYQQTNWRGGDITISNMDGDLEVRTHNANIDLTNVTGPVVANSTSGEVKVVYSNLSQDKPTAISTVSGPIDITMPGNTKANMKLRSITGEMYTDFDLGVKGSKDGMPRVGGGNNIDGTTNGGGVELQLHTVSSNIYIRKQK</sequence>
<evidence type="ECO:0000313" key="3">
    <source>
        <dbReference type="Proteomes" id="UP000009309"/>
    </source>
</evidence>
<dbReference type="AlphaFoldDB" id="I2GGU2"/>